<gene>
    <name evidence="2" type="ORF">MYCFIDRAFT_83835</name>
</gene>
<dbReference type="GeneID" id="19342113"/>
<dbReference type="EMBL" id="KB446563">
    <property type="protein sequence ID" value="EME78815.1"/>
    <property type="molecule type" value="Genomic_DNA"/>
</dbReference>
<dbReference type="OrthoDB" id="3633938at2759"/>
<dbReference type="KEGG" id="pfj:MYCFIDRAFT_83835"/>
<keyword evidence="3" id="KW-1185">Reference proteome</keyword>
<dbReference type="HOGENOM" id="CLU_824197_0_0_1"/>
<dbReference type="InterPro" id="IPR056009">
    <property type="entry name" value="DUF7587"/>
</dbReference>
<feature type="domain" description="DUF7587" evidence="1">
    <location>
        <begin position="17"/>
        <end position="156"/>
    </location>
</feature>
<reference evidence="2 3" key="1">
    <citation type="journal article" date="2012" name="PLoS Pathog.">
        <title>Diverse lifestyles and strategies of plant pathogenesis encoded in the genomes of eighteen Dothideomycetes fungi.</title>
        <authorList>
            <person name="Ohm R.A."/>
            <person name="Feau N."/>
            <person name="Henrissat B."/>
            <person name="Schoch C.L."/>
            <person name="Horwitz B.A."/>
            <person name="Barry K.W."/>
            <person name="Condon B.J."/>
            <person name="Copeland A.C."/>
            <person name="Dhillon B."/>
            <person name="Glaser F."/>
            <person name="Hesse C.N."/>
            <person name="Kosti I."/>
            <person name="LaButti K."/>
            <person name="Lindquist E.A."/>
            <person name="Lucas S."/>
            <person name="Salamov A.A."/>
            <person name="Bradshaw R.E."/>
            <person name="Ciuffetti L."/>
            <person name="Hamelin R.C."/>
            <person name="Kema G.H.J."/>
            <person name="Lawrence C."/>
            <person name="Scott J.A."/>
            <person name="Spatafora J.W."/>
            <person name="Turgeon B.G."/>
            <person name="de Wit P.J.G.M."/>
            <person name="Zhong S."/>
            <person name="Goodwin S.B."/>
            <person name="Grigoriev I.V."/>
        </authorList>
    </citation>
    <scope>NUCLEOTIDE SEQUENCE [LARGE SCALE GENOMIC DNA]</scope>
    <source>
        <strain evidence="2 3">CIRAD86</strain>
    </source>
</reference>
<protein>
    <recommendedName>
        <fullName evidence="1">DUF7587 domain-containing protein</fullName>
    </recommendedName>
</protein>
<sequence length="337" mass="37337">MSAEDFEEHLLNHTERVPRFLFRFWHDNSGGRKEHGFVLNDTKAITPLYLMLHPEKTYKQIHELPLKAVWRKARYHLWNESTETFFSSWTQSLPLCLAWAREFADAGNLHISILDVTLLRSPNRVMSAVYLGGLLEQDFSNHSHEFLVYGKITSSAFSSVSWNLLVSSGMLKFMDREGDFSALGLKKPPTCATWAVQIGRLFTPGRVELPVAAHLATIFEDDLGEMDQVIRTLTSVSMQLPAGGLDELTMDVDHYGYLEVLQAAKLLRAAVGLPAEIESGLSVTGLKRMRKQAIDALAGRSVVSTAVLGGYVAMTKGNFLGIGDAPVARGQKNCGVA</sequence>
<evidence type="ECO:0000313" key="2">
    <source>
        <dbReference type="EMBL" id="EME78815.1"/>
    </source>
</evidence>
<dbReference type="AlphaFoldDB" id="M2YM61"/>
<dbReference type="Proteomes" id="UP000016932">
    <property type="component" value="Unassembled WGS sequence"/>
</dbReference>
<evidence type="ECO:0000259" key="1">
    <source>
        <dbReference type="Pfam" id="PF24494"/>
    </source>
</evidence>
<dbReference type="VEuPathDB" id="FungiDB:MYCFIDRAFT_83835"/>
<dbReference type="Pfam" id="PF24494">
    <property type="entry name" value="DUF7587"/>
    <property type="match status" value="1"/>
</dbReference>
<accession>M2YM61</accession>
<proteinExistence type="predicted"/>
<evidence type="ECO:0000313" key="3">
    <source>
        <dbReference type="Proteomes" id="UP000016932"/>
    </source>
</evidence>
<organism evidence="2 3">
    <name type="scientific">Pseudocercospora fijiensis (strain CIRAD86)</name>
    <name type="common">Black leaf streak disease fungus</name>
    <name type="synonym">Mycosphaerella fijiensis</name>
    <dbReference type="NCBI Taxonomy" id="383855"/>
    <lineage>
        <taxon>Eukaryota</taxon>
        <taxon>Fungi</taxon>
        <taxon>Dikarya</taxon>
        <taxon>Ascomycota</taxon>
        <taxon>Pezizomycotina</taxon>
        <taxon>Dothideomycetes</taxon>
        <taxon>Dothideomycetidae</taxon>
        <taxon>Mycosphaerellales</taxon>
        <taxon>Mycosphaerellaceae</taxon>
        <taxon>Pseudocercospora</taxon>
    </lineage>
</organism>
<name>M2YM61_PSEFD</name>
<dbReference type="RefSeq" id="XP_007931086.1">
    <property type="nucleotide sequence ID" value="XM_007932895.1"/>
</dbReference>